<dbReference type="Proteomes" id="UP000595046">
    <property type="component" value="Chromosome"/>
</dbReference>
<dbReference type="KEGG" id="sbat:G4Z16_25015"/>
<dbReference type="Gene3D" id="2.30.30.40">
    <property type="entry name" value="SH3 Domains"/>
    <property type="match status" value="1"/>
</dbReference>
<organism evidence="2 3">
    <name type="scientific">Streptomyces bathyalis</name>
    <dbReference type="NCBI Taxonomy" id="2710756"/>
    <lineage>
        <taxon>Bacteria</taxon>
        <taxon>Bacillati</taxon>
        <taxon>Actinomycetota</taxon>
        <taxon>Actinomycetes</taxon>
        <taxon>Kitasatosporales</taxon>
        <taxon>Streptomycetaceae</taxon>
        <taxon>Streptomyces</taxon>
    </lineage>
</organism>
<proteinExistence type="predicted"/>
<evidence type="ECO:0000256" key="1">
    <source>
        <dbReference type="SAM" id="SignalP"/>
    </source>
</evidence>
<reference evidence="3" key="1">
    <citation type="submission" date="2020-02" db="EMBL/GenBank/DDBJ databases">
        <title>Streptomyces sp. ASO4wet.</title>
        <authorList>
            <person name="Risdian C."/>
            <person name="Landwehr W."/>
            <person name="Schupp P."/>
            <person name="Wink J."/>
        </authorList>
    </citation>
    <scope>NUCLEOTIDE SEQUENCE [LARGE SCALE GENOMIC DNA]</scope>
    <source>
        <strain evidence="3">ASO4wet</strain>
    </source>
</reference>
<keyword evidence="1" id="KW-0732">Signal</keyword>
<dbReference type="EMBL" id="CP048882">
    <property type="protein sequence ID" value="QPP09129.1"/>
    <property type="molecule type" value="Genomic_DNA"/>
</dbReference>
<sequence length="138" mass="14855">MAATTARRVRIAATACAVLMGGSLLGASTAQASPSSADTVAHPKKPYGIVLARSGLNVRQYPSTDSSVKYVLPYGAKRGLDCKIRAQLIHGDPIWYKLRHSNFWISGRYTKAVGHVKWCKDVRPSALNNTAKAQKAMG</sequence>
<gene>
    <name evidence="2" type="ORF">G4Z16_25015</name>
</gene>
<dbReference type="RefSeq" id="WP_197352904.1">
    <property type="nucleotide sequence ID" value="NZ_CP048882.1"/>
</dbReference>
<evidence type="ECO:0000313" key="2">
    <source>
        <dbReference type="EMBL" id="QPP09129.1"/>
    </source>
</evidence>
<protein>
    <submittedName>
        <fullName evidence="2">SH3 domain-containing protein</fullName>
    </submittedName>
</protein>
<evidence type="ECO:0000313" key="3">
    <source>
        <dbReference type="Proteomes" id="UP000595046"/>
    </source>
</evidence>
<dbReference type="AlphaFoldDB" id="A0A7T1WU02"/>
<name>A0A7T1WU02_9ACTN</name>
<accession>A0A7T1WU02</accession>
<feature type="signal peptide" evidence="1">
    <location>
        <begin position="1"/>
        <end position="32"/>
    </location>
</feature>
<keyword evidence="3" id="KW-1185">Reference proteome</keyword>
<feature type="chain" id="PRO_5032538862" evidence="1">
    <location>
        <begin position="33"/>
        <end position="138"/>
    </location>
</feature>